<dbReference type="EnsemblBacteria" id="ABK77348">
    <property type="protein sequence ID" value="ABK77348"/>
    <property type="gene ID" value="CENSYa_0715"/>
</dbReference>
<feature type="region of interest" description="Disordered" evidence="1">
    <location>
        <begin position="86"/>
        <end position="132"/>
    </location>
</feature>
<dbReference type="STRING" id="414004.CENSYa_0715"/>
<proteinExistence type="predicted"/>
<evidence type="ECO:0000313" key="3">
    <source>
        <dbReference type="Proteomes" id="UP000000758"/>
    </source>
</evidence>
<dbReference type="AlphaFoldDB" id="A0RVI1"/>
<name>A0RVI1_CENSY</name>
<reference evidence="2 3" key="1">
    <citation type="journal article" date="2006" name="Proc. Natl. Acad. Sci. U.S.A.">
        <title>Genomic analysis of the uncultivated marine crenarchaeote Cenarchaeum symbiosum.</title>
        <authorList>
            <person name="Hallam S.J."/>
            <person name="Konstantinidis K.T."/>
            <person name="Putnam N."/>
            <person name="Schleper C."/>
            <person name="Watanabe Y."/>
            <person name="Sugahara J."/>
            <person name="Preston C."/>
            <person name="de la Torre J."/>
            <person name="Richardson P.M."/>
            <person name="DeLong E.F."/>
        </authorList>
    </citation>
    <scope>NUCLEOTIDE SEQUENCE [LARGE SCALE GENOMIC DNA]</scope>
    <source>
        <strain evidence="3">A</strain>
    </source>
</reference>
<dbReference type="EMBL" id="DP000238">
    <property type="protein sequence ID" value="ABK77348.1"/>
    <property type="molecule type" value="Genomic_DNA"/>
</dbReference>
<protein>
    <submittedName>
        <fullName evidence="2">Uncharacterized protein</fullName>
    </submittedName>
</protein>
<accession>A0RVI1</accession>
<evidence type="ECO:0000313" key="2">
    <source>
        <dbReference type="EMBL" id="ABK77348.1"/>
    </source>
</evidence>
<sequence>MEQKAGLARPTVQIRDEGSRPRGNIALRSLLNEAEWRTAEKSSAIQVMTDGRGYLVHHGCEDLAEGTIVSRAGSRLVGLPAVAGGQTPPDLSILPNPPVALQGDRPAGVGKACRREAGGRQMPHAPRCRWRK</sequence>
<keyword evidence="3" id="KW-1185">Reference proteome</keyword>
<dbReference type="Proteomes" id="UP000000758">
    <property type="component" value="Chromosome"/>
</dbReference>
<feature type="region of interest" description="Disordered" evidence="1">
    <location>
        <begin position="1"/>
        <end position="20"/>
    </location>
</feature>
<gene>
    <name evidence="2" type="ordered locus">CENSYa_0715</name>
</gene>
<dbReference type="KEGG" id="csy:CENSYa_0715"/>
<dbReference type="HOGENOM" id="CLU_1912251_0_0_2"/>
<evidence type="ECO:0000256" key="1">
    <source>
        <dbReference type="SAM" id="MobiDB-lite"/>
    </source>
</evidence>
<organism evidence="2 3">
    <name type="scientific">Cenarchaeum symbiosum (strain A)</name>
    <dbReference type="NCBI Taxonomy" id="414004"/>
    <lineage>
        <taxon>Archaea</taxon>
        <taxon>Nitrososphaerota</taxon>
        <taxon>Candidatus Cenarchaeales</taxon>
        <taxon>Candidatus Cenarchaeaceae</taxon>
        <taxon>Candidatus Cenarchaeum</taxon>
    </lineage>
</organism>